<dbReference type="InterPro" id="IPR010982">
    <property type="entry name" value="Lambda_DNA-bd_dom_sf"/>
</dbReference>
<dbReference type="PANTHER" id="PTHR46797">
    <property type="entry name" value="HTH-TYPE TRANSCRIPTIONAL REGULATOR"/>
    <property type="match status" value="1"/>
</dbReference>
<gene>
    <name evidence="5" type="ORF">GCM10007870_27670</name>
</gene>
<organism evidence="5 6">
    <name type="scientific">Gluconobacter kondonii</name>
    <dbReference type="NCBI Taxonomy" id="941463"/>
    <lineage>
        <taxon>Bacteria</taxon>
        <taxon>Pseudomonadati</taxon>
        <taxon>Pseudomonadota</taxon>
        <taxon>Alphaproteobacteria</taxon>
        <taxon>Acetobacterales</taxon>
        <taxon>Acetobacteraceae</taxon>
        <taxon>Gluconobacter</taxon>
    </lineage>
</organism>
<evidence type="ECO:0000313" key="6">
    <source>
        <dbReference type="Proteomes" id="UP001156629"/>
    </source>
</evidence>
<accession>A0ABQ5WUE5</accession>
<dbReference type="EMBL" id="BSNV01000049">
    <property type="protein sequence ID" value="GLQ67182.1"/>
    <property type="molecule type" value="Genomic_DNA"/>
</dbReference>
<evidence type="ECO:0000259" key="4">
    <source>
        <dbReference type="PROSITE" id="PS50943"/>
    </source>
</evidence>
<name>A0ABQ5WUE5_9PROT</name>
<evidence type="ECO:0000313" key="5">
    <source>
        <dbReference type="EMBL" id="GLQ67182.1"/>
    </source>
</evidence>
<evidence type="ECO:0000256" key="3">
    <source>
        <dbReference type="ARBA" id="ARBA00023163"/>
    </source>
</evidence>
<evidence type="ECO:0000256" key="1">
    <source>
        <dbReference type="ARBA" id="ARBA00023015"/>
    </source>
</evidence>
<dbReference type="CDD" id="cd00093">
    <property type="entry name" value="HTH_XRE"/>
    <property type="match status" value="1"/>
</dbReference>
<feature type="domain" description="HTH cro/C1-type" evidence="4">
    <location>
        <begin position="12"/>
        <end position="66"/>
    </location>
</feature>
<dbReference type="SUPFAM" id="SSF47413">
    <property type="entry name" value="lambda repressor-like DNA-binding domains"/>
    <property type="match status" value="1"/>
</dbReference>
<dbReference type="PROSITE" id="PS50943">
    <property type="entry name" value="HTH_CROC1"/>
    <property type="match status" value="1"/>
</dbReference>
<dbReference type="InterPro" id="IPR001387">
    <property type="entry name" value="Cro/C1-type_HTH"/>
</dbReference>
<dbReference type="InterPro" id="IPR050807">
    <property type="entry name" value="TransReg_Diox_bact_type"/>
</dbReference>
<dbReference type="Pfam" id="PF01381">
    <property type="entry name" value="HTH_3"/>
    <property type="match status" value="1"/>
</dbReference>
<keyword evidence="2" id="KW-0238">DNA-binding</keyword>
<proteinExistence type="predicted"/>
<sequence>MPKMNLSLQSHLRAWRKQVGLSQEQLGNKMDVAHTTVGRWERGEVPLTSDQFEHLARIFEVSPAELLVAPPDAASVRVLHETYEIVRNMSPETLRHWLEIGKKLSS</sequence>
<keyword evidence="1" id="KW-0805">Transcription regulation</keyword>
<protein>
    <recommendedName>
        <fullName evidence="4">HTH cro/C1-type domain-containing protein</fullName>
    </recommendedName>
</protein>
<keyword evidence="3" id="KW-0804">Transcription</keyword>
<evidence type="ECO:0000256" key="2">
    <source>
        <dbReference type="ARBA" id="ARBA00023125"/>
    </source>
</evidence>
<keyword evidence="6" id="KW-1185">Reference proteome</keyword>
<comment type="caution">
    <text evidence="5">The sequence shown here is derived from an EMBL/GenBank/DDBJ whole genome shotgun (WGS) entry which is preliminary data.</text>
</comment>
<dbReference type="Proteomes" id="UP001156629">
    <property type="component" value="Unassembled WGS sequence"/>
</dbReference>
<dbReference type="Gene3D" id="1.10.260.40">
    <property type="entry name" value="lambda repressor-like DNA-binding domains"/>
    <property type="match status" value="1"/>
</dbReference>
<reference evidence="6" key="1">
    <citation type="journal article" date="2019" name="Int. J. Syst. Evol. Microbiol.">
        <title>The Global Catalogue of Microorganisms (GCM) 10K type strain sequencing project: providing services to taxonomists for standard genome sequencing and annotation.</title>
        <authorList>
            <consortium name="The Broad Institute Genomics Platform"/>
            <consortium name="The Broad Institute Genome Sequencing Center for Infectious Disease"/>
            <person name="Wu L."/>
            <person name="Ma J."/>
        </authorList>
    </citation>
    <scope>NUCLEOTIDE SEQUENCE [LARGE SCALE GENOMIC DNA]</scope>
    <source>
        <strain evidence="6">NBRC 3266</strain>
    </source>
</reference>
<dbReference type="PANTHER" id="PTHR46797:SF23">
    <property type="entry name" value="HTH-TYPE TRANSCRIPTIONAL REGULATOR SUTR"/>
    <property type="match status" value="1"/>
</dbReference>
<dbReference type="SMART" id="SM00530">
    <property type="entry name" value="HTH_XRE"/>
    <property type="match status" value="1"/>
</dbReference>